<dbReference type="SUPFAM" id="SSF46785">
    <property type="entry name" value="Winged helix' DNA-binding domain"/>
    <property type="match status" value="1"/>
</dbReference>
<protein>
    <submittedName>
        <fullName evidence="6">LysR substrate-binding domain-containing protein</fullName>
    </submittedName>
</protein>
<evidence type="ECO:0000313" key="6">
    <source>
        <dbReference type="EMBL" id="GAA5157897.1"/>
    </source>
</evidence>
<evidence type="ECO:0000256" key="4">
    <source>
        <dbReference type="ARBA" id="ARBA00023163"/>
    </source>
</evidence>
<dbReference type="InterPro" id="IPR005119">
    <property type="entry name" value="LysR_subst-bd"/>
</dbReference>
<dbReference type="Gene3D" id="1.10.10.10">
    <property type="entry name" value="Winged helix-like DNA-binding domain superfamily/Winged helix DNA-binding domain"/>
    <property type="match status" value="1"/>
</dbReference>
<evidence type="ECO:0000256" key="3">
    <source>
        <dbReference type="ARBA" id="ARBA00023125"/>
    </source>
</evidence>
<dbReference type="Pfam" id="PF03466">
    <property type="entry name" value="LysR_substrate"/>
    <property type="match status" value="1"/>
</dbReference>
<evidence type="ECO:0000259" key="5">
    <source>
        <dbReference type="PROSITE" id="PS50931"/>
    </source>
</evidence>
<dbReference type="PANTHER" id="PTHR30419">
    <property type="entry name" value="HTH-TYPE TRANSCRIPTIONAL REGULATOR YBHD"/>
    <property type="match status" value="1"/>
</dbReference>
<reference evidence="7" key="1">
    <citation type="journal article" date="2019" name="Int. J. Syst. Evol. Microbiol.">
        <title>The Global Catalogue of Microorganisms (GCM) 10K type strain sequencing project: providing services to taxonomists for standard genome sequencing and annotation.</title>
        <authorList>
            <consortium name="The Broad Institute Genomics Platform"/>
            <consortium name="The Broad Institute Genome Sequencing Center for Infectious Disease"/>
            <person name="Wu L."/>
            <person name="Ma J."/>
        </authorList>
    </citation>
    <scope>NUCLEOTIDE SEQUENCE [LARGE SCALE GENOMIC DNA]</scope>
    <source>
        <strain evidence="7">JCM 18303</strain>
    </source>
</reference>
<dbReference type="SUPFAM" id="SSF53850">
    <property type="entry name" value="Periplasmic binding protein-like II"/>
    <property type="match status" value="1"/>
</dbReference>
<keyword evidence="2" id="KW-0805">Transcription regulation</keyword>
<sequence>MFELGFIVLDYEWVELRQLTYFDAVVRHGGFTRAAEALRVAQPAVSAQIRRLEAELDVQLLRRTTRRVELTDAGELVLARARRMLDERDALHGDLAQAAGALRGRVRLGAIQAVGPFDLGGALAAFHARYPDVELRLRSGPGGQLVGDLDADRIDLAIGPLPDTLPERISRLPLFTDELVLVTAPTHRLAGLGSVPLTALRDEPFACLPADSGLRRILDQACAAAGFAPRVPYESTSVQQIRELVSHGLGVALLARSVATAPGRPVTTHSVSPTPIDRPIGLLHLRNRPLAPAAAHCRVFLLAWPRPGDSVGPAL</sequence>
<accession>A0ABP9Q7E1</accession>
<evidence type="ECO:0000256" key="1">
    <source>
        <dbReference type="ARBA" id="ARBA00009437"/>
    </source>
</evidence>
<dbReference type="InterPro" id="IPR036388">
    <property type="entry name" value="WH-like_DNA-bd_sf"/>
</dbReference>
<keyword evidence="4" id="KW-0804">Transcription</keyword>
<evidence type="ECO:0000256" key="2">
    <source>
        <dbReference type="ARBA" id="ARBA00023015"/>
    </source>
</evidence>
<keyword evidence="7" id="KW-1185">Reference proteome</keyword>
<keyword evidence="3" id="KW-0238">DNA-binding</keyword>
<evidence type="ECO:0000313" key="7">
    <source>
        <dbReference type="Proteomes" id="UP001428817"/>
    </source>
</evidence>
<dbReference type="EMBL" id="BAABJP010000015">
    <property type="protein sequence ID" value="GAA5157897.1"/>
    <property type="molecule type" value="Genomic_DNA"/>
</dbReference>
<gene>
    <name evidence="6" type="ORF">GCM10023321_36820</name>
</gene>
<dbReference type="InterPro" id="IPR000847">
    <property type="entry name" value="LysR_HTH_N"/>
</dbReference>
<dbReference type="PRINTS" id="PR00039">
    <property type="entry name" value="HTHLYSR"/>
</dbReference>
<dbReference type="Pfam" id="PF00126">
    <property type="entry name" value="HTH_1"/>
    <property type="match status" value="1"/>
</dbReference>
<comment type="similarity">
    <text evidence="1">Belongs to the LysR transcriptional regulatory family.</text>
</comment>
<comment type="caution">
    <text evidence="6">The sequence shown here is derived from an EMBL/GenBank/DDBJ whole genome shotgun (WGS) entry which is preliminary data.</text>
</comment>
<name>A0ABP9Q7E1_9PSEU</name>
<dbReference type="PROSITE" id="PS50931">
    <property type="entry name" value="HTH_LYSR"/>
    <property type="match status" value="1"/>
</dbReference>
<feature type="domain" description="HTH lysR-type" evidence="5">
    <location>
        <begin position="14"/>
        <end position="71"/>
    </location>
</feature>
<proteinExistence type="inferred from homology"/>
<dbReference type="Proteomes" id="UP001428817">
    <property type="component" value="Unassembled WGS sequence"/>
</dbReference>
<dbReference type="InterPro" id="IPR050950">
    <property type="entry name" value="HTH-type_LysR_regulators"/>
</dbReference>
<organism evidence="6 7">
    <name type="scientific">Pseudonocardia eucalypti</name>
    <dbReference type="NCBI Taxonomy" id="648755"/>
    <lineage>
        <taxon>Bacteria</taxon>
        <taxon>Bacillati</taxon>
        <taxon>Actinomycetota</taxon>
        <taxon>Actinomycetes</taxon>
        <taxon>Pseudonocardiales</taxon>
        <taxon>Pseudonocardiaceae</taxon>
        <taxon>Pseudonocardia</taxon>
    </lineage>
</organism>
<dbReference type="CDD" id="cd05466">
    <property type="entry name" value="PBP2_LTTR_substrate"/>
    <property type="match status" value="1"/>
</dbReference>
<dbReference type="InterPro" id="IPR036390">
    <property type="entry name" value="WH_DNA-bd_sf"/>
</dbReference>
<dbReference type="Gene3D" id="3.40.190.290">
    <property type="match status" value="1"/>
</dbReference>